<dbReference type="Pfam" id="PF12802">
    <property type="entry name" value="MarR_2"/>
    <property type="match status" value="1"/>
</dbReference>
<dbReference type="GO" id="GO:0003677">
    <property type="term" value="F:DNA binding"/>
    <property type="evidence" value="ECO:0007669"/>
    <property type="project" value="UniProtKB-KW"/>
</dbReference>
<dbReference type="GO" id="GO:0006950">
    <property type="term" value="P:response to stress"/>
    <property type="evidence" value="ECO:0007669"/>
    <property type="project" value="TreeGrafter"/>
</dbReference>
<dbReference type="EMBL" id="FNWX01000057">
    <property type="protein sequence ID" value="SEH94029.1"/>
    <property type="molecule type" value="Genomic_DNA"/>
</dbReference>
<dbReference type="InterPro" id="IPR036388">
    <property type="entry name" value="WH-like_DNA-bd_sf"/>
</dbReference>
<proteinExistence type="predicted"/>
<dbReference type="GO" id="GO:0003700">
    <property type="term" value="F:DNA-binding transcription factor activity"/>
    <property type="evidence" value="ECO:0007669"/>
    <property type="project" value="InterPro"/>
</dbReference>
<evidence type="ECO:0000313" key="3">
    <source>
        <dbReference type="Proteomes" id="UP000198555"/>
    </source>
</evidence>
<name>A0A1H6M558_9FLAO</name>
<dbReference type="InterPro" id="IPR000835">
    <property type="entry name" value="HTH_MarR-typ"/>
</dbReference>
<organism evidence="2 3">
    <name type="scientific">Epilithonimonas hominis</name>
    <dbReference type="NCBI Taxonomy" id="420404"/>
    <lineage>
        <taxon>Bacteria</taxon>
        <taxon>Pseudomonadati</taxon>
        <taxon>Bacteroidota</taxon>
        <taxon>Flavobacteriia</taxon>
        <taxon>Flavobacteriales</taxon>
        <taxon>Weeksellaceae</taxon>
        <taxon>Chryseobacterium group</taxon>
        <taxon>Epilithonimonas</taxon>
    </lineage>
</organism>
<reference evidence="3" key="1">
    <citation type="submission" date="2016-10" db="EMBL/GenBank/DDBJ databases">
        <authorList>
            <person name="Varghese N."/>
            <person name="Submissions S."/>
        </authorList>
    </citation>
    <scope>NUCLEOTIDE SEQUENCE [LARGE SCALE GENOMIC DNA]</scope>
    <source>
        <strain evidence="3">DSM 19326</strain>
    </source>
</reference>
<dbReference type="SUPFAM" id="SSF46785">
    <property type="entry name" value="Winged helix' DNA-binding domain"/>
    <property type="match status" value="1"/>
</dbReference>
<evidence type="ECO:0000259" key="1">
    <source>
        <dbReference type="PROSITE" id="PS50995"/>
    </source>
</evidence>
<dbReference type="PROSITE" id="PS50995">
    <property type="entry name" value="HTH_MARR_2"/>
    <property type="match status" value="1"/>
</dbReference>
<dbReference type="AlphaFoldDB" id="A0A1H6M558"/>
<accession>A0A1H6M558</accession>
<protein>
    <submittedName>
        <fullName evidence="2">DNA-binding transcriptional regulator, MarR family</fullName>
    </submittedName>
</protein>
<evidence type="ECO:0000313" key="2">
    <source>
        <dbReference type="EMBL" id="SEH94029.1"/>
    </source>
</evidence>
<dbReference type="Gene3D" id="1.10.10.10">
    <property type="entry name" value="Winged helix-like DNA-binding domain superfamily/Winged helix DNA-binding domain"/>
    <property type="match status" value="1"/>
</dbReference>
<sequence length="224" mass="25968">MDFTIVKNLLELFEKFDSENVNNLYIKDIAGFRNWIYDKESDQHRDGKSDPVWDGKELGRSPESVISTLLVHLNRYAKTYSKSAIAASDFSTQDEFIYLINLKSFGSMTKMELIRKNVQEKPAGILIINRLIKQGWVEQEDSATDRRTKVLTITESGLQALEMQMDKIRTATSIVTGNLTYNEKMDLIRILDKLEQFHRPIFSKNIDNNKLIDTVLKEYSFDKN</sequence>
<dbReference type="RefSeq" id="WP_089771000.1">
    <property type="nucleotide sequence ID" value="NZ_FNWX01000057.1"/>
</dbReference>
<gene>
    <name evidence="2" type="ORF">SAMN05421793_15717</name>
</gene>
<dbReference type="InterPro" id="IPR039422">
    <property type="entry name" value="MarR/SlyA-like"/>
</dbReference>
<dbReference type="STRING" id="420404.SAMN05421793_15717"/>
<dbReference type="PRINTS" id="PR00598">
    <property type="entry name" value="HTHMARR"/>
</dbReference>
<dbReference type="PANTHER" id="PTHR33164:SF43">
    <property type="entry name" value="HTH-TYPE TRANSCRIPTIONAL REPRESSOR YETL"/>
    <property type="match status" value="1"/>
</dbReference>
<feature type="domain" description="HTH marR-type" evidence="1">
    <location>
        <begin position="63"/>
        <end position="196"/>
    </location>
</feature>
<dbReference type="PANTHER" id="PTHR33164">
    <property type="entry name" value="TRANSCRIPTIONAL REGULATOR, MARR FAMILY"/>
    <property type="match status" value="1"/>
</dbReference>
<dbReference type="InterPro" id="IPR036390">
    <property type="entry name" value="WH_DNA-bd_sf"/>
</dbReference>
<dbReference type="Proteomes" id="UP000198555">
    <property type="component" value="Unassembled WGS sequence"/>
</dbReference>
<keyword evidence="3" id="KW-1185">Reference proteome</keyword>
<keyword evidence="2" id="KW-0238">DNA-binding</keyword>